<evidence type="ECO:0000313" key="2">
    <source>
        <dbReference type="EMBL" id="GMN69127.1"/>
    </source>
</evidence>
<dbReference type="EMBL" id="BTGU01000779">
    <property type="protein sequence ID" value="GMN69146.1"/>
    <property type="molecule type" value="Genomic_DNA"/>
</dbReference>
<accession>A0AA88JDH2</accession>
<sequence>MPCLGAERDYEQVHYVNNQNYNYRGNNLPHYYHPGLHNHENLSYGNSSNVLHLPPSFESQASEKKPSIEDLLNTFIVEMKARFKKDEVRLDNLETHMSNMGTTMKSLEVKIGQLATSINSQQMRQFPSDIGDNPREQCNAVILKSGKEIEEPKLQASKLSSQHQFQEKETLEEKKELRKKGQDQRLAAKIFGGVIVSIPPY</sequence>
<proteinExistence type="predicted"/>
<gene>
    <name evidence="2" type="ORF">TIFTF001_038177</name>
    <name evidence="3" type="ORF">TIFTF001_038181</name>
    <name evidence="4" type="ORF">TIFTF001_038193</name>
    <name evidence="5" type="ORF">TIFTF001_038197</name>
</gene>
<dbReference type="EMBL" id="BTGU01000777">
    <property type="protein sequence ID" value="GMN69130.1"/>
    <property type="molecule type" value="Genomic_DNA"/>
</dbReference>
<feature type="compositionally biased region" description="Basic and acidic residues" evidence="1">
    <location>
        <begin position="165"/>
        <end position="182"/>
    </location>
</feature>
<feature type="region of interest" description="Disordered" evidence="1">
    <location>
        <begin position="152"/>
        <end position="182"/>
    </location>
</feature>
<dbReference type="EMBL" id="BTGU01000776">
    <property type="protein sequence ID" value="GMN69127.1"/>
    <property type="molecule type" value="Genomic_DNA"/>
</dbReference>
<comment type="caution">
    <text evidence="2">The sequence shown here is derived from an EMBL/GenBank/DDBJ whole genome shotgun (WGS) entry which is preliminary data.</text>
</comment>
<evidence type="ECO:0000313" key="5">
    <source>
        <dbReference type="EMBL" id="GMN69146.1"/>
    </source>
</evidence>
<evidence type="ECO:0000313" key="6">
    <source>
        <dbReference type="Proteomes" id="UP001187192"/>
    </source>
</evidence>
<reference evidence="2" key="1">
    <citation type="submission" date="2023-07" db="EMBL/GenBank/DDBJ databases">
        <title>draft genome sequence of fig (Ficus carica).</title>
        <authorList>
            <person name="Takahashi T."/>
            <person name="Nishimura K."/>
        </authorList>
    </citation>
    <scope>NUCLEOTIDE SEQUENCE</scope>
</reference>
<dbReference type="Proteomes" id="UP001187192">
    <property type="component" value="Unassembled WGS sequence"/>
</dbReference>
<dbReference type="AlphaFoldDB" id="A0AA88JDH2"/>
<organism evidence="2 6">
    <name type="scientific">Ficus carica</name>
    <name type="common">Common fig</name>
    <dbReference type="NCBI Taxonomy" id="3494"/>
    <lineage>
        <taxon>Eukaryota</taxon>
        <taxon>Viridiplantae</taxon>
        <taxon>Streptophyta</taxon>
        <taxon>Embryophyta</taxon>
        <taxon>Tracheophyta</taxon>
        <taxon>Spermatophyta</taxon>
        <taxon>Magnoliopsida</taxon>
        <taxon>eudicotyledons</taxon>
        <taxon>Gunneridae</taxon>
        <taxon>Pentapetalae</taxon>
        <taxon>rosids</taxon>
        <taxon>fabids</taxon>
        <taxon>Rosales</taxon>
        <taxon>Moraceae</taxon>
        <taxon>Ficeae</taxon>
        <taxon>Ficus</taxon>
    </lineage>
</organism>
<name>A0AA88JDH2_FICCA</name>
<dbReference type="EMBL" id="BTGU01000778">
    <property type="protein sequence ID" value="GMN69143.1"/>
    <property type="molecule type" value="Genomic_DNA"/>
</dbReference>
<evidence type="ECO:0000313" key="4">
    <source>
        <dbReference type="EMBL" id="GMN69143.1"/>
    </source>
</evidence>
<keyword evidence="6" id="KW-1185">Reference proteome</keyword>
<evidence type="ECO:0000256" key="1">
    <source>
        <dbReference type="SAM" id="MobiDB-lite"/>
    </source>
</evidence>
<evidence type="ECO:0000313" key="3">
    <source>
        <dbReference type="EMBL" id="GMN69130.1"/>
    </source>
</evidence>
<protein>
    <submittedName>
        <fullName evidence="2">Uncharacterized protein</fullName>
    </submittedName>
</protein>